<name>A0ABR4DBT2_9PEZI</name>
<accession>A0ABR4DBT2</accession>
<dbReference type="InterPro" id="IPR037291">
    <property type="entry name" value="DUF4139"/>
</dbReference>
<feature type="region of interest" description="Disordered" evidence="1">
    <location>
        <begin position="531"/>
        <end position="574"/>
    </location>
</feature>
<feature type="region of interest" description="Disordered" evidence="1">
    <location>
        <begin position="223"/>
        <end position="255"/>
    </location>
</feature>
<dbReference type="InterPro" id="IPR025554">
    <property type="entry name" value="DUF4140"/>
</dbReference>
<organism evidence="4 5">
    <name type="scientific">Remersonia thermophila</name>
    <dbReference type="NCBI Taxonomy" id="72144"/>
    <lineage>
        <taxon>Eukaryota</taxon>
        <taxon>Fungi</taxon>
        <taxon>Dikarya</taxon>
        <taxon>Ascomycota</taxon>
        <taxon>Pezizomycotina</taxon>
        <taxon>Sordariomycetes</taxon>
        <taxon>Sordariomycetidae</taxon>
        <taxon>Sordariales</taxon>
        <taxon>Sordariales incertae sedis</taxon>
        <taxon>Remersonia</taxon>
    </lineage>
</organism>
<feature type="compositionally biased region" description="Low complexity" evidence="1">
    <location>
        <begin position="484"/>
        <end position="497"/>
    </location>
</feature>
<feature type="compositionally biased region" description="Acidic residues" evidence="1">
    <location>
        <begin position="86"/>
        <end position="108"/>
    </location>
</feature>
<keyword evidence="5" id="KW-1185">Reference proteome</keyword>
<proteinExistence type="predicted"/>
<evidence type="ECO:0000313" key="5">
    <source>
        <dbReference type="Proteomes" id="UP001600064"/>
    </source>
</evidence>
<evidence type="ECO:0008006" key="6">
    <source>
        <dbReference type="Google" id="ProtNLM"/>
    </source>
</evidence>
<evidence type="ECO:0000256" key="1">
    <source>
        <dbReference type="SAM" id="MobiDB-lite"/>
    </source>
</evidence>
<feature type="domain" description="DUF4140" evidence="3">
    <location>
        <begin position="21"/>
        <end position="154"/>
    </location>
</feature>
<comment type="caution">
    <text evidence="4">The sequence shown here is derived from an EMBL/GenBank/DDBJ whole genome shotgun (WGS) entry which is preliminary data.</text>
</comment>
<dbReference type="Pfam" id="PF13600">
    <property type="entry name" value="DUF4140"/>
    <property type="match status" value="1"/>
</dbReference>
<reference evidence="4 5" key="1">
    <citation type="journal article" date="2024" name="Commun. Biol.">
        <title>Comparative genomic analysis of thermophilic fungi reveals convergent evolutionary adaptations and gene losses.</title>
        <authorList>
            <person name="Steindorff A.S."/>
            <person name="Aguilar-Pontes M.V."/>
            <person name="Robinson A.J."/>
            <person name="Andreopoulos B."/>
            <person name="LaButti K."/>
            <person name="Kuo A."/>
            <person name="Mondo S."/>
            <person name="Riley R."/>
            <person name="Otillar R."/>
            <person name="Haridas S."/>
            <person name="Lipzen A."/>
            <person name="Grimwood J."/>
            <person name="Schmutz J."/>
            <person name="Clum A."/>
            <person name="Reid I.D."/>
            <person name="Moisan M.C."/>
            <person name="Butler G."/>
            <person name="Nguyen T.T.M."/>
            <person name="Dewar K."/>
            <person name="Conant G."/>
            <person name="Drula E."/>
            <person name="Henrissat B."/>
            <person name="Hansel C."/>
            <person name="Singer S."/>
            <person name="Hutchinson M.I."/>
            <person name="de Vries R.P."/>
            <person name="Natvig D.O."/>
            <person name="Powell A.J."/>
            <person name="Tsang A."/>
            <person name="Grigoriev I.V."/>
        </authorList>
    </citation>
    <scope>NUCLEOTIDE SEQUENCE [LARGE SCALE GENOMIC DNA]</scope>
    <source>
        <strain evidence="4 5">ATCC 22073</strain>
    </source>
</reference>
<evidence type="ECO:0000313" key="4">
    <source>
        <dbReference type="EMBL" id="KAL2267793.1"/>
    </source>
</evidence>
<dbReference type="InterPro" id="IPR011935">
    <property type="entry name" value="CHP02231"/>
</dbReference>
<dbReference type="Proteomes" id="UP001600064">
    <property type="component" value="Unassembled WGS sequence"/>
</dbReference>
<feature type="compositionally biased region" description="Basic residues" evidence="1">
    <location>
        <begin position="223"/>
        <end position="234"/>
    </location>
</feature>
<feature type="domain" description="DUF4139" evidence="2">
    <location>
        <begin position="317"/>
        <end position="831"/>
    </location>
</feature>
<evidence type="ECO:0000259" key="3">
    <source>
        <dbReference type="Pfam" id="PF13600"/>
    </source>
</evidence>
<dbReference type="Pfam" id="PF13598">
    <property type="entry name" value="DUF4139"/>
    <property type="match status" value="1"/>
</dbReference>
<dbReference type="PANTHER" id="PTHR31005">
    <property type="entry name" value="DUF4139 DOMAIN-CONTAINING PROTEIN"/>
    <property type="match status" value="1"/>
</dbReference>
<dbReference type="GeneID" id="98126274"/>
<protein>
    <recommendedName>
        <fullName evidence="6">DUF4139 domain-containing protein</fullName>
    </recommendedName>
</protein>
<feature type="region of interest" description="Disordered" evidence="1">
    <location>
        <begin position="86"/>
        <end position="115"/>
    </location>
</feature>
<feature type="region of interest" description="Disordered" evidence="1">
    <location>
        <begin position="435"/>
        <end position="497"/>
    </location>
</feature>
<dbReference type="RefSeq" id="XP_070866520.1">
    <property type="nucleotide sequence ID" value="XM_071011630.1"/>
</dbReference>
<dbReference type="EMBL" id="JAZGUE010000004">
    <property type="protein sequence ID" value="KAL2267793.1"/>
    <property type="molecule type" value="Genomic_DNA"/>
</dbReference>
<evidence type="ECO:0000259" key="2">
    <source>
        <dbReference type="Pfam" id="PF13598"/>
    </source>
</evidence>
<feature type="compositionally biased region" description="Acidic residues" evidence="1">
    <location>
        <begin position="553"/>
        <end position="566"/>
    </location>
</feature>
<dbReference type="PANTHER" id="PTHR31005:SF8">
    <property type="entry name" value="DUF4139 DOMAIN-CONTAINING PROTEIN"/>
    <property type="match status" value="1"/>
</dbReference>
<gene>
    <name evidence="4" type="ORF">VTJ83DRAFT_5070</name>
</gene>
<sequence>MDTDGPYKQEFHIRNLPTRCVTLFPTRAQIVRDIKNVTLKPGPNEITVVGVTPTADEHSIKVEGTGSAVITDMTVELLPNREIFEEIYPDSDSEKEESSESSSSDEEDAKSKSKEALEIEAKLEELREKLVTLGDEQKRAQEIIASAESRLEILDCHGRSLDRKDKVDIEASIETYRQEREKTFKDHMDGVAQERAIAKELLKLHNQESRLLKLKAKEDAKVQRAKAKVRRAKEKLREKQRRRDDEKKKEKDRIRKEREQFWPRSVYTVRISLDAAPQLTPTSSRRSSVASAADVKVVSAKEAADDTHEAAAITCDLTLTYLTTSAYWTPSYDLSLSTLSNTASLSFDARMYNMTSETWTSSKVILSTSQASFSGLQDDVPTLVPWRLRFGGKLYGNWDALDIAYSNEENYHKLQWNAAQNAQVQKPRAALFGKGSAPQLSSLKPRNKLDMPPGQESGQQSAKLAFGGPQPQRYQPAFGVSRHSTSASTSNNNNDNSLGSLYCSPPGAAVISNVAPTLFAASGSVAPPTLGVPAPPAAERSRALPPGLPSDAGLEDEGGGGDEDADGQTMLDEGPPEVGFQDSSFEETGLTATYDLPHLKTLRPSATPSKQRVARAGFSGVTFVRTVVAKYKPAAYLRARLRNASKLTILKGPVGLTLDGTFLGRSTLPRCSAGDTFSVALGVDPAVRVAYPKPDVSRATTGVFSKGEHSLYTRSVTLVNTRAGAAGRPVSVTVVDQIPVSEEEKLRVGLVQPAGLVEGGKPVATGLAVKDETASSSSTTSSSSAAAAATAAAEWGKAWASLRKAGEVQWDVTLNAGKSVKLVLQYEVAFPAGERVVQVQ</sequence>
<feature type="compositionally biased region" description="Basic and acidic residues" evidence="1">
    <location>
        <begin position="235"/>
        <end position="255"/>
    </location>
</feature>